<dbReference type="Pfam" id="PF01391">
    <property type="entry name" value="Collagen"/>
    <property type="match status" value="1"/>
</dbReference>
<evidence type="ECO:0000313" key="2">
    <source>
        <dbReference type="EMBL" id="QHU15571.1"/>
    </source>
</evidence>
<accession>A0A6C0KEG1</accession>
<organism evidence="2">
    <name type="scientific">viral metagenome</name>
    <dbReference type="NCBI Taxonomy" id="1070528"/>
    <lineage>
        <taxon>unclassified sequences</taxon>
        <taxon>metagenomes</taxon>
        <taxon>organismal metagenomes</taxon>
    </lineage>
</organism>
<protein>
    <recommendedName>
        <fullName evidence="3">Tail fiber protein</fullName>
    </recommendedName>
</protein>
<dbReference type="SUPFAM" id="SSF88874">
    <property type="entry name" value="Receptor-binding domain of short tail fibre protein gp12"/>
    <property type="match status" value="1"/>
</dbReference>
<feature type="compositionally biased region" description="Low complexity" evidence="1">
    <location>
        <begin position="298"/>
        <end position="308"/>
    </location>
</feature>
<sequence length="392" mass="39663">MPFLSASQWTSQNTSTVNLACGVTGAPGQGGATGAQGPTGSPGTPGTNGFSSGLIYYFHAQNPTSTQPALGYTGPFSTSTVINSAPSNPNYPGAGYLGYYSYIRPVAGSTGPFYLGGFRTSPGDPGVSVIPAGSWNFSVEVYSFIRPYTTSSPTIPVGLYANLSLYTLGGLTGVAGSPVIQVNNPLAGDNTPYDFKIQVPSAVTLNTPSTDYFVVDFFVQPAFGQGWTGFTGGSQIEFWTDGNSVSQVVTTLSPGQGPTGPKGPTGSQGPTGVTGSQGPTGFLGPTGSQGPIGPLGPQGPQGTPGTPGTPGTIIPAGTVVMWYGLAATVPAGWVICDGNNGTPNMSGIATVMASGTGTTVGADTWQTGQYYAAAQNGTNDVGRQYITYIMKT</sequence>
<evidence type="ECO:0008006" key="3">
    <source>
        <dbReference type="Google" id="ProtNLM"/>
    </source>
</evidence>
<evidence type="ECO:0000256" key="1">
    <source>
        <dbReference type="SAM" id="MobiDB-lite"/>
    </source>
</evidence>
<proteinExistence type="predicted"/>
<dbReference type="PANTHER" id="PTHR24637">
    <property type="entry name" value="COLLAGEN"/>
    <property type="match status" value="1"/>
</dbReference>
<reference evidence="2" key="1">
    <citation type="journal article" date="2020" name="Nature">
        <title>Giant virus diversity and host interactions through global metagenomics.</title>
        <authorList>
            <person name="Schulz F."/>
            <person name="Roux S."/>
            <person name="Paez-Espino D."/>
            <person name="Jungbluth S."/>
            <person name="Walsh D.A."/>
            <person name="Denef V.J."/>
            <person name="McMahon K.D."/>
            <person name="Konstantinidis K.T."/>
            <person name="Eloe-Fadrosh E.A."/>
            <person name="Kyrpides N.C."/>
            <person name="Woyke T."/>
        </authorList>
    </citation>
    <scope>NUCLEOTIDE SEQUENCE</scope>
    <source>
        <strain evidence="2">GVMAG-S-3300002307-41</strain>
    </source>
</reference>
<feature type="compositionally biased region" description="Low complexity" evidence="1">
    <location>
        <begin position="262"/>
        <end position="271"/>
    </location>
</feature>
<dbReference type="InterPro" id="IPR008160">
    <property type="entry name" value="Collagen"/>
</dbReference>
<dbReference type="EMBL" id="MN740866">
    <property type="protein sequence ID" value="QHU15571.1"/>
    <property type="molecule type" value="Genomic_DNA"/>
</dbReference>
<dbReference type="PANTHER" id="PTHR24637:SF421">
    <property type="entry name" value="CUTICLE COLLAGEN DPY-2"/>
    <property type="match status" value="1"/>
</dbReference>
<dbReference type="AlphaFoldDB" id="A0A6C0KEG1"/>
<name>A0A6C0KEG1_9ZZZZ</name>
<feature type="region of interest" description="Disordered" evidence="1">
    <location>
        <begin position="251"/>
        <end position="308"/>
    </location>
</feature>